<keyword evidence="4" id="KW-0479">Metal-binding</keyword>
<dbReference type="GeneID" id="63922303"/>
<keyword evidence="11" id="KW-1185">Reference proteome</keyword>
<dbReference type="GO" id="GO:0061630">
    <property type="term" value="F:ubiquitin protein ligase activity"/>
    <property type="evidence" value="ECO:0007669"/>
    <property type="project" value="UniProtKB-EC"/>
</dbReference>
<dbReference type="InterPro" id="IPR002867">
    <property type="entry name" value="IBR_dom"/>
</dbReference>
<accession>A0A074W660</accession>
<comment type="catalytic activity">
    <reaction evidence="1">
        <text>[E2 ubiquitin-conjugating enzyme]-S-ubiquitinyl-L-cysteine + [acceptor protein]-L-lysine = [E2 ubiquitin-conjugating enzyme]-L-cysteine + [acceptor protein]-N(6)-ubiquitinyl-L-lysine.</text>
        <dbReference type="EC" id="2.3.2.31"/>
    </reaction>
</comment>
<dbReference type="AlphaFoldDB" id="A0A074W660"/>
<protein>
    <recommendedName>
        <fullName evidence="2">RBR-type E3 ubiquitin transferase</fullName>
        <ecNumber evidence="2">2.3.2.31</ecNumber>
    </recommendedName>
</protein>
<keyword evidence="5" id="KW-0677">Repeat</keyword>
<evidence type="ECO:0000256" key="8">
    <source>
        <dbReference type="ARBA" id="ARBA00022833"/>
    </source>
</evidence>
<dbReference type="STRING" id="1043003.A0A074W660"/>
<dbReference type="PROSITE" id="PS51873">
    <property type="entry name" value="TRIAD"/>
    <property type="match status" value="1"/>
</dbReference>
<evidence type="ECO:0000256" key="7">
    <source>
        <dbReference type="ARBA" id="ARBA00022786"/>
    </source>
</evidence>
<keyword evidence="3" id="KW-0808">Transferase</keyword>
<dbReference type="Gene3D" id="1.20.120.1750">
    <property type="match status" value="1"/>
</dbReference>
<evidence type="ECO:0000256" key="5">
    <source>
        <dbReference type="ARBA" id="ARBA00022737"/>
    </source>
</evidence>
<evidence type="ECO:0000256" key="6">
    <source>
        <dbReference type="ARBA" id="ARBA00022771"/>
    </source>
</evidence>
<organism evidence="10 11">
    <name type="scientific">Aureobasidium melanogenum (strain CBS 110374)</name>
    <name type="common">Aureobasidium pullulans var. melanogenum</name>
    <dbReference type="NCBI Taxonomy" id="1043003"/>
    <lineage>
        <taxon>Eukaryota</taxon>
        <taxon>Fungi</taxon>
        <taxon>Dikarya</taxon>
        <taxon>Ascomycota</taxon>
        <taxon>Pezizomycotina</taxon>
        <taxon>Dothideomycetes</taxon>
        <taxon>Dothideomycetidae</taxon>
        <taxon>Dothideales</taxon>
        <taxon>Saccotheciaceae</taxon>
        <taxon>Aureobasidium</taxon>
    </lineage>
</organism>
<keyword evidence="6" id="KW-0863">Zinc-finger</keyword>
<gene>
    <name evidence="10" type="ORF">M437DRAFT_88947</name>
</gene>
<evidence type="ECO:0000256" key="1">
    <source>
        <dbReference type="ARBA" id="ARBA00001798"/>
    </source>
</evidence>
<dbReference type="CDD" id="cd22584">
    <property type="entry name" value="Rcat_RBR_unk"/>
    <property type="match status" value="1"/>
</dbReference>
<reference evidence="10 11" key="1">
    <citation type="journal article" date="2014" name="BMC Genomics">
        <title>Genome sequencing of four Aureobasidium pullulans varieties: biotechnological potential, stress tolerance, and description of new species.</title>
        <authorList>
            <person name="Gostin Ar C."/>
            <person name="Ohm R.A."/>
            <person name="Kogej T."/>
            <person name="Sonjak S."/>
            <person name="Turk M."/>
            <person name="Zajc J."/>
            <person name="Zalar P."/>
            <person name="Grube M."/>
            <person name="Sun H."/>
            <person name="Han J."/>
            <person name="Sharma A."/>
            <person name="Chiniquy J."/>
            <person name="Ngan C.Y."/>
            <person name="Lipzen A."/>
            <person name="Barry K."/>
            <person name="Grigoriev I.V."/>
            <person name="Gunde-Cimerman N."/>
        </authorList>
    </citation>
    <scope>NUCLEOTIDE SEQUENCE [LARGE SCALE GENOMIC DNA]</scope>
    <source>
        <strain evidence="10 11">CBS 110374</strain>
    </source>
</reference>
<dbReference type="EMBL" id="KL584861">
    <property type="protein sequence ID" value="KEQ58036.1"/>
    <property type="molecule type" value="Genomic_DNA"/>
</dbReference>
<sequence length="480" mass="54075">MAHLYGDIDPKTAAFILQLQRDELQAALSEGTAHDKVALQLQLEELNLIEPAHNETTEQQTTLNRRAREPADSGIASLFSGLFAAGQSIYQALIRPALRDCTIPVDNLNNDQIDDNQPESPFTCVAYAKLVLDPKLIRNFEHKSIELDTKDRTYCFDPRCSTFIPTEHITVDIAGCPGCGKRTCAICKAAAHRGDCPRDENLQLLLQAAEAQGWQRCYQCRRLVELRSGCNHMICPCGAHFCYVCGASWNPRACRCPQWDETRLQERAEQIFARDPRHRLFRPPQGALDPGVDAAAAVPPVIPQENVDRGQPANPVPAWIEYGRQLRAEVDPPARPAAAANIEPARVAHADVARQIERLPARNVPVARLATRDDPIVPVPVFRNAYIPPEARRAAIPAPMSMPIRAGRPAAQDAVAVHQQRLVAQIREDLRRNHECDHERWTCHRGRHRCEECNHMLPHYIFECRQCHIRACQRCRRNRL</sequence>
<evidence type="ECO:0000313" key="11">
    <source>
        <dbReference type="Proteomes" id="UP000030672"/>
    </source>
</evidence>
<feature type="domain" description="RING-type" evidence="9">
    <location>
        <begin position="1"/>
        <end position="260"/>
    </location>
</feature>
<keyword evidence="8" id="KW-0862">Zinc</keyword>
<proteinExistence type="predicted"/>
<dbReference type="Pfam" id="PF01485">
    <property type="entry name" value="IBR"/>
    <property type="match status" value="2"/>
</dbReference>
<dbReference type="RefSeq" id="XP_040875059.1">
    <property type="nucleotide sequence ID" value="XM_041028930.1"/>
</dbReference>
<dbReference type="SMART" id="SM00647">
    <property type="entry name" value="IBR"/>
    <property type="match status" value="2"/>
</dbReference>
<dbReference type="GO" id="GO:0008270">
    <property type="term" value="F:zinc ion binding"/>
    <property type="evidence" value="ECO:0007669"/>
    <property type="project" value="UniProtKB-KW"/>
</dbReference>
<dbReference type="HOGENOM" id="CLU_568550_0_0_1"/>
<dbReference type="EC" id="2.3.2.31" evidence="2"/>
<evidence type="ECO:0000256" key="3">
    <source>
        <dbReference type="ARBA" id="ARBA00022679"/>
    </source>
</evidence>
<evidence type="ECO:0000313" key="10">
    <source>
        <dbReference type="EMBL" id="KEQ58036.1"/>
    </source>
</evidence>
<evidence type="ECO:0000256" key="2">
    <source>
        <dbReference type="ARBA" id="ARBA00012251"/>
    </source>
</evidence>
<dbReference type="InterPro" id="IPR044066">
    <property type="entry name" value="TRIAD_supradom"/>
</dbReference>
<dbReference type="GO" id="GO:0016567">
    <property type="term" value="P:protein ubiquitination"/>
    <property type="evidence" value="ECO:0007669"/>
    <property type="project" value="InterPro"/>
</dbReference>
<dbReference type="PANTHER" id="PTHR11685">
    <property type="entry name" value="RBR FAMILY RING FINGER AND IBR DOMAIN-CONTAINING"/>
    <property type="match status" value="1"/>
</dbReference>
<dbReference type="CDD" id="cd20335">
    <property type="entry name" value="BRcat_RBR"/>
    <property type="match status" value="1"/>
</dbReference>
<dbReference type="SUPFAM" id="SSF57850">
    <property type="entry name" value="RING/U-box"/>
    <property type="match status" value="1"/>
</dbReference>
<dbReference type="InterPro" id="IPR031127">
    <property type="entry name" value="E3_UB_ligase_RBR"/>
</dbReference>
<evidence type="ECO:0000259" key="9">
    <source>
        <dbReference type="PROSITE" id="PS51873"/>
    </source>
</evidence>
<name>A0A074W660_AURM1</name>
<dbReference type="Proteomes" id="UP000030672">
    <property type="component" value="Unassembled WGS sequence"/>
</dbReference>
<keyword evidence="7" id="KW-0833">Ubl conjugation pathway</keyword>
<evidence type="ECO:0000256" key="4">
    <source>
        <dbReference type="ARBA" id="ARBA00022723"/>
    </source>
</evidence>